<sequence>MFFLVELILGDAVTRLISNEEVQDRRKWGPCLIWPGTRPGCLARDPAKRYQCQGHVPSELQPSTHIGRDNSSKWGRGRGRV</sequence>
<dbReference type="AlphaFoldDB" id="A0AAV4HKJ5"/>
<evidence type="ECO:0000313" key="3">
    <source>
        <dbReference type="Proteomes" id="UP000762676"/>
    </source>
</evidence>
<accession>A0AAV4HKJ5</accession>
<keyword evidence="3" id="KW-1185">Reference proteome</keyword>
<dbReference type="Proteomes" id="UP000762676">
    <property type="component" value="Unassembled WGS sequence"/>
</dbReference>
<comment type="caution">
    <text evidence="2">The sequence shown here is derived from an EMBL/GenBank/DDBJ whole genome shotgun (WGS) entry which is preliminary data.</text>
</comment>
<protein>
    <submittedName>
        <fullName evidence="2">Uncharacterized protein</fullName>
    </submittedName>
</protein>
<organism evidence="2 3">
    <name type="scientific">Elysia marginata</name>
    <dbReference type="NCBI Taxonomy" id="1093978"/>
    <lineage>
        <taxon>Eukaryota</taxon>
        <taxon>Metazoa</taxon>
        <taxon>Spiralia</taxon>
        <taxon>Lophotrochozoa</taxon>
        <taxon>Mollusca</taxon>
        <taxon>Gastropoda</taxon>
        <taxon>Heterobranchia</taxon>
        <taxon>Euthyneura</taxon>
        <taxon>Panpulmonata</taxon>
        <taxon>Sacoglossa</taxon>
        <taxon>Placobranchoidea</taxon>
        <taxon>Plakobranchidae</taxon>
        <taxon>Elysia</taxon>
    </lineage>
</organism>
<feature type="region of interest" description="Disordered" evidence="1">
    <location>
        <begin position="55"/>
        <end position="81"/>
    </location>
</feature>
<reference evidence="2 3" key="1">
    <citation type="journal article" date="2021" name="Elife">
        <title>Chloroplast acquisition without the gene transfer in kleptoplastic sea slugs, Plakobranchus ocellatus.</title>
        <authorList>
            <person name="Maeda T."/>
            <person name="Takahashi S."/>
            <person name="Yoshida T."/>
            <person name="Shimamura S."/>
            <person name="Takaki Y."/>
            <person name="Nagai Y."/>
            <person name="Toyoda A."/>
            <person name="Suzuki Y."/>
            <person name="Arimoto A."/>
            <person name="Ishii H."/>
            <person name="Satoh N."/>
            <person name="Nishiyama T."/>
            <person name="Hasebe M."/>
            <person name="Maruyama T."/>
            <person name="Minagawa J."/>
            <person name="Obokata J."/>
            <person name="Shigenobu S."/>
        </authorList>
    </citation>
    <scope>NUCLEOTIDE SEQUENCE [LARGE SCALE GENOMIC DNA]</scope>
</reference>
<gene>
    <name evidence="2" type="ORF">ElyMa_006342600</name>
</gene>
<dbReference type="EMBL" id="BMAT01012728">
    <property type="protein sequence ID" value="GFR98149.1"/>
    <property type="molecule type" value="Genomic_DNA"/>
</dbReference>
<evidence type="ECO:0000313" key="2">
    <source>
        <dbReference type="EMBL" id="GFR98149.1"/>
    </source>
</evidence>
<proteinExistence type="predicted"/>
<evidence type="ECO:0000256" key="1">
    <source>
        <dbReference type="SAM" id="MobiDB-lite"/>
    </source>
</evidence>
<name>A0AAV4HKJ5_9GAST</name>